<feature type="non-terminal residue" evidence="2">
    <location>
        <position position="184"/>
    </location>
</feature>
<evidence type="ECO:0000313" key="3">
    <source>
        <dbReference type="Proteomes" id="UP001432322"/>
    </source>
</evidence>
<comment type="caution">
    <text evidence="2">The sequence shown here is derived from an EMBL/GenBank/DDBJ whole genome shotgun (WGS) entry which is preliminary data.</text>
</comment>
<feature type="transmembrane region" description="Helical" evidence="1">
    <location>
        <begin position="141"/>
        <end position="166"/>
    </location>
</feature>
<dbReference type="EMBL" id="BTSY01000005">
    <property type="protein sequence ID" value="GMT30934.1"/>
    <property type="molecule type" value="Genomic_DNA"/>
</dbReference>
<organism evidence="2 3">
    <name type="scientific">Pristionchus fissidentatus</name>
    <dbReference type="NCBI Taxonomy" id="1538716"/>
    <lineage>
        <taxon>Eukaryota</taxon>
        <taxon>Metazoa</taxon>
        <taxon>Ecdysozoa</taxon>
        <taxon>Nematoda</taxon>
        <taxon>Chromadorea</taxon>
        <taxon>Rhabditida</taxon>
        <taxon>Rhabditina</taxon>
        <taxon>Diplogasteromorpha</taxon>
        <taxon>Diplogasteroidea</taxon>
        <taxon>Neodiplogasteridae</taxon>
        <taxon>Pristionchus</taxon>
    </lineage>
</organism>
<keyword evidence="1" id="KW-0472">Membrane</keyword>
<feature type="transmembrane region" description="Helical" evidence="1">
    <location>
        <begin position="54"/>
        <end position="78"/>
    </location>
</feature>
<feature type="non-terminal residue" evidence="2">
    <location>
        <position position="1"/>
    </location>
</feature>
<evidence type="ECO:0000256" key="1">
    <source>
        <dbReference type="SAM" id="Phobius"/>
    </source>
</evidence>
<accession>A0AAV5WFW5</accession>
<keyword evidence="3" id="KW-1185">Reference proteome</keyword>
<protein>
    <recommendedName>
        <fullName evidence="4">Transmembrane protein</fullName>
    </recommendedName>
</protein>
<evidence type="ECO:0000313" key="2">
    <source>
        <dbReference type="EMBL" id="GMT30934.1"/>
    </source>
</evidence>
<dbReference type="AlphaFoldDB" id="A0AAV5WFW5"/>
<keyword evidence="1" id="KW-0812">Transmembrane</keyword>
<dbReference type="Proteomes" id="UP001432322">
    <property type="component" value="Unassembled WGS sequence"/>
</dbReference>
<reference evidence="2" key="1">
    <citation type="submission" date="2023-10" db="EMBL/GenBank/DDBJ databases">
        <title>Genome assembly of Pristionchus species.</title>
        <authorList>
            <person name="Yoshida K."/>
            <person name="Sommer R.J."/>
        </authorList>
    </citation>
    <scope>NUCLEOTIDE SEQUENCE</scope>
    <source>
        <strain evidence="2">RS5133</strain>
    </source>
</reference>
<name>A0AAV5WFW5_9BILA</name>
<evidence type="ECO:0008006" key="4">
    <source>
        <dbReference type="Google" id="ProtNLM"/>
    </source>
</evidence>
<keyword evidence="1" id="KW-1133">Transmembrane helix</keyword>
<feature type="transmembrane region" description="Helical" evidence="1">
    <location>
        <begin position="114"/>
        <end position="135"/>
    </location>
</feature>
<proteinExistence type="predicted"/>
<gene>
    <name evidence="2" type="ORF">PFISCL1PPCAC_22231</name>
</gene>
<feature type="transmembrane region" description="Helical" evidence="1">
    <location>
        <begin position="84"/>
        <end position="107"/>
    </location>
</feature>
<sequence>PPPQQLQHVQQVRPAQQTRRTLSELAQQWRFLQPAVLLLQQEFRMIVDPSIDSALFQFAQNIFTSSTLVGIFFLPLVALVDIQVFIMLNAYIFLNMVYALVSSFVMIRNKMIHIIYIPLLGISLGLGWLCITIFTDLNAVALKYATLTILLEAIYVLVAVITELVWSRMMRAQRGQPVNQPAEA</sequence>